<dbReference type="Gene3D" id="3.30.40.10">
    <property type="entry name" value="Zinc/RING finger domain, C3HC4 (zinc finger)"/>
    <property type="match status" value="2"/>
</dbReference>
<protein>
    <submittedName>
        <fullName evidence="7">Zinc finger SWIM-type containing 2</fullName>
    </submittedName>
</protein>
<evidence type="ECO:0000256" key="3">
    <source>
        <dbReference type="ARBA" id="ARBA00022833"/>
    </source>
</evidence>
<evidence type="ECO:0000256" key="2">
    <source>
        <dbReference type="ARBA" id="ARBA00022771"/>
    </source>
</evidence>
<evidence type="ECO:0000256" key="4">
    <source>
        <dbReference type="PROSITE-ProRule" id="PRU00228"/>
    </source>
</evidence>
<dbReference type="PROSITE" id="PS50089">
    <property type="entry name" value="ZF_RING_2"/>
    <property type="match status" value="2"/>
</dbReference>
<dbReference type="InterPro" id="IPR039903">
    <property type="entry name" value="Zswim2"/>
</dbReference>
<organism evidence="7 8">
    <name type="scientific">Anolis carolinensis</name>
    <name type="common">Green anole</name>
    <name type="synonym">American chameleon</name>
    <dbReference type="NCBI Taxonomy" id="28377"/>
    <lineage>
        <taxon>Eukaryota</taxon>
        <taxon>Metazoa</taxon>
        <taxon>Chordata</taxon>
        <taxon>Craniata</taxon>
        <taxon>Vertebrata</taxon>
        <taxon>Euteleostomi</taxon>
        <taxon>Lepidosauria</taxon>
        <taxon>Squamata</taxon>
        <taxon>Bifurcata</taxon>
        <taxon>Unidentata</taxon>
        <taxon>Episquamata</taxon>
        <taxon>Toxicofera</taxon>
        <taxon>Iguania</taxon>
        <taxon>Dactyloidae</taxon>
        <taxon>Anolis</taxon>
    </lineage>
</organism>
<proteinExistence type="predicted"/>
<gene>
    <name evidence="7" type="primary">ZSWIM2</name>
</gene>
<keyword evidence="1" id="KW-0479">Metal-binding</keyword>
<dbReference type="SMART" id="SM00184">
    <property type="entry name" value="RING"/>
    <property type="match status" value="2"/>
</dbReference>
<reference evidence="7" key="3">
    <citation type="submission" date="2025-09" db="UniProtKB">
        <authorList>
            <consortium name="Ensembl"/>
        </authorList>
    </citation>
    <scope>IDENTIFICATION</scope>
</reference>
<name>A0A803TNZ7_ANOCA</name>
<dbReference type="GO" id="GO:0008270">
    <property type="term" value="F:zinc ion binding"/>
    <property type="evidence" value="ECO:0007669"/>
    <property type="project" value="UniProtKB-KW"/>
</dbReference>
<dbReference type="PANTHER" id="PTHR21540">
    <property type="entry name" value="RING FINGER AND SWIM DOMAIN-CONTAINING PROTEIN 2"/>
    <property type="match status" value="1"/>
</dbReference>
<dbReference type="Gene3D" id="3.30.60.90">
    <property type="match status" value="1"/>
</dbReference>
<feature type="domain" description="ZZ-type" evidence="6">
    <location>
        <begin position="209"/>
        <end position="260"/>
    </location>
</feature>
<dbReference type="PROSITE" id="PS01357">
    <property type="entry name" value="ZF_ZZ_1"/>
    <property type="match status" value="1"/>
</dbReference>
<sequence>LNITGCNAFKKKDRFVNTELFSKREPFPSLSGMVSLGNPHSCNCLTFVKEKDLCKHICWLLLKKFKLPRNHEYALQVGLVEREINYVLQHPQIISQPPKNVDSIKEVQTDSYGYIKKKEIDNEDVCPICQEPLLKKMLPVTYCRYGCGNNVHIVCMKIWSDHQKLLEKDSLVKCPLCRENFASLKVILEEFINCKRHVTIAEKTRLDKHLGIPCNNCRICPIEGNCYKCTVCNEYHLCDRCFSSFCHPSHTFAVREKRNQIWRPVEPTLKLAALEENLRSVNSNEMSKEEKGKEKYGVVCTPVQIINSLPTVMVRKCSSLLGPGLQCRLCLKGFCLGQVTRFLPCHHKFHRKCIDNWLFKDNACPIDGHIVYNPLAWDNLQTKDKVNLSASEGEIKQAKQSDQDLFIPGTRLLSRPMKPGPVLKKTQARPEECCKETKSQTDLKPNLTLNGFSYNSKRDSGFNLNSIQKARNLKFSRYFKGLVYRVQITRAFKLPREETFLEELRSSPHMETLHIGQNIPILFTRTFLCVSGVT</sequence>
<dbReference type="GO" id="GO:0061630">
    <property type="term" value="F:ubiquitin protein ligase activity"/>
    <property type="evidence" value="ECO:0007669"/>
    <property type="project" value="Ensembl"/>
</dbReference>
<dbReference type="InParanoid" id="A0A803TNZ7"/>
<evidence type="ECO:0000259" key="5">
    <source>
        <dbReference type="PROSITE" id="PS50089"/>
    </source>
</evidence>
<dbReference type="PROSITE" id="PS50135">
    <property type="entry name" value="ZF_ZZ_2"/>
    <property type="match status" value="1"/>
</dbReference>
<accession>A0A803TNZ7</accession>
<dbReference type="Pfam" id="PF13639">
    <property type="entry name" value="zf-RING_2"/>
    <property type="match status" value="1"/>
</dbReference>
<dbReference type="SUPFAM" id="SSF57850">
    <property type="entry name" value="RING/U-box"/>
    <property type="match status" value="3"/>
</dbReference>
<evidence type="ECO:0000313" key="7">
    <source>
        <dbReference type="Ensembl" id="ENSACAP00000036937.1"/>
    </source>
</evidence>
<keyword evidence="8" id="KW-1185">Reference proteome</keyword>
<dbReference type="InterPro" id="IPR043145">
    <property type="entry name" value="Znf_ZZ_sf"/>
</dbReference>
<dbReference type="PANTHER" id="PTHR21540:SF3">
    <property type="entry name" value="E3 UBIQUITIN-PROTEIN LIGASE ZSWIM2"/>
    <property type="match status" value="1"/>
</dbReference>
<dbReference type="GO" id="GO:0000209">
    <property type="term" value="P:protein polyubiquitination"/>
    <property type="evidence" value="ECO:0007669"/>
    <property type="project" value="Ensembl"/>
</dbReference>
<dbReference type="Bgee" id="ENSACAG00000001225">
    <property type="expression patterns" value="Expressed in dewlap and 7 other cell types or tissues"/>
</dbReference>
<evidence type="ECO:0000313" key="8">
    <source>
        <dbReference type="Proteomes" id="UP000001646"/>
    </source>
</evidence>
<dbReference type="InterPro" id="IPR007527">
    <property type="entry name" value="Znf_SWIM"/>
</dbReference>
<reference evidence="7" key="1">
    <citation type="submission" date="2009-12" db="EMBL/GenBank/DDBJ databases">
        <title>The Genome Sequence of Anolis carolinensis (Green Anole Lizard).</title>
        <authorList>
            <consortium name="The Genome Sequencing Platform"/>
            <person name="Di Palma F."/>
            <person name="Alfoldi J."/>
            <person name="Heiman D."/>
            <person name="Young S."/>
            <person name="Grabherr M."/>
            <person name="Johnson J."/>
            <person name="Lander E.S."/>
            <person name="Lindblad-Toh K."/>
        </authorList>
    </citation>
    <scope>NUCLEOTIDE SEQUENCE [LARGE SCALE GENOMIC DNA]</scope>
    <source>
        <strain evidence="7">JBL SC #1</strain>
    </source>
</reference>
<dbReference type="Pfam" id="PF00569">
    <property type="entry name" value="ZZ"/>
    <property type="match status" value="1"/>
</dbReference>
<dbReference type="InterPro" id="IPR001841">
    <property type="entry name" value="Znf_RING"/>
</dbReference>
<dbReference type="AlphaFoldDB" id="A0A803TNZ7"/>
<dbReference type="InterPro" id="IPR013083">
    <property type="entry name" value="Znf_RING/FYVE/PHD"/>
</dbReference>
<dbReference type="InterPro" id="IPR000433">
    <property type="entry name" value="Znf_ZZ"/>
</dbReference>
<feature type="domain" description="RING-type" evidence="5">
    <location>
        <begin position="126"/>
        <end position="178"/>
    </location>
</feature>
<dbReference type="Pfam" id="PF04434">
    <property type="entry name" value="SWIM"/>
    <property type="match status" value="1"/>
</dbReference>
<dbReference type="SMART" id="SM00291">
    <property type="entry name" value="ZnF_ZZ"/>
    <property type="match status" value="1"/>
</dbReference>
<dbReference type="GO" id="GO:1902043">
    <property type="term" value="P:positive regulation of extrinsic apoptotic signaling pathway via death domain receptors"/>
    <property type="evidence" value="ECO:0007669"/>
    <property type="project" value="Ensembl"/>
</dbReference>
<evidence type="ECO:0000256" key="1">
    <source>
        <dbReference type="ARBA" id="ARBA00022723"/>
    </source>
</evidence>
<feature type="domain" description="RING-type" evidence="5">
    <location>
        <begin position="327"/>
        <end position="367"/>
    </location>
</feature>
<keyword evidence="2 4" id="KW-0863">Zinc-finger</keyword>
<dbReference type="Proteomes" id="UP000001646">
    <property type="component" value="Unplaced"/>
</dbReference>
<dbReference type="CDD" id="cd16494">
    <property type="entry name" value="RING-CH-C4HC3_ZSWM2"/>
    <property type="match status" value="1"/>
</dbReference>
<keyword evidence="3" id="KW-0862">Zinc</keyword>
<dbReference type="Ensembl" id="ENSACAT00000047435.1">
    <property type="protein sequence ID" value="ENSACAP00000036937.1"/>
    <property type="gene ID" value="ENSACAG00000001225.4"/>
</dbReference>
<dbReference type="CDD" id="cd16486">
    <property type="entry name" value="mRING-H2-C3H2C2D_ZSWM2"/>
    <property type="match status" value="1"/>
</dbReference>
<evidence type="ECO:0000259" key="6">
    <source>
        <dbReference type="PROSITE" id="PS50135"/>
    </source>
</evidence>
<reference evidence="7" key="2">
    <citation type="submission" date="2025-08" db="UniProtKB">
        <authorList>
            <consortium name="Ensembl"/>
        </authorList>
    </citation>
    <scope>IDENTIFICATION</scope>
</reference>
<dbReference type="GeneTree" id="ENSGT00390000006826"/>